<proteinExistence type="predicted"/>
<accession>A0A330LB66</accession>
<organism evidence="2 3">
    <name type="scientific">Nitrospira lenta</name>
    <dbReference type="NCBI Taxonomy" id="1436998"/>
    <lineage>
        <taxon>Bacteria</taxon>
        <taxon>Pseudomonadati</taxon>
        <taxon>Nitrospirota</taxon>
        <taxon>Nitrospiria</taxon>
        <taxon>Nitrospirales</taxon>
        <taxon>Nitrospiraceae</taxon>
        <taxon>Nitrospira</taxon>
    </lineage>
</organism>
<dbReference type="RefSeq" id="WP_121990505.1">
    <property type="nucleotide sequence ID" value="NZ_OUNR01000019.1"/>
</dbReference>
<keyword evidence="3" id="KW-1185">Reference proteome</keyword>
<evidence type="ECO:0000313" key="3">
    <source>
        <dbReference type="Proteomes" id="UP000248168"/>
    </source>
</evidence>
<feature type="chain" id="PRO_5016402278" description="Lipoprotein" evidence="1">
    <location>
        <begin position="30"/>
        <end position="119"/>
    </location>
</feature>
<reference evidence="3" key="1">
    <citation type="submission" date="2018-04" db="EMBL/GenBank/DDBJ databases">
        <authorList>
            <person name="Lucker S."/>
            <person name="Sakoula D."/>
        </authorList>
    </citation>
    <scope>NUCLEOTIDE SEQUENCE [LARGE SCALE GENOMIC DNA]</scope>
</reference>
<evidence type="ECO:0000256" key="1">
    <source>
        <dbReference type="SAM" id="SignalP"/>
    </source>
</evidence>
<dbReference type="EMBL" id="OUNR01000019">
    <property type="protein sequence ID" value="SPP66334.1"/>
    <property type="molecule type" value="Genomic_DNA"/>
</dbReference>
<keyword evidence="1" id="KW-0732">Signal</keyword>
<dbReference type="PROSITE" id="PS51257">
    <property type="entry name" value="PROKAR_LIPOPROTEIN"/>
    <property type="match status" value="1"/>
</dbReference>
<dbReference type="OrthoDB" id="9811301at2"/>
<sequence length="119" mass="13728">MTERMKLIRTFWLGRCLSAALLATSIGCASGPPQDLILRDDHAGLARWYEREAATLRDKAEEMRRMAEEYAKPDYLPSPKHTKEDLIAHCRLFIKLYTETAREAETLAKLHRDLEKTIP</sequence>
<evidence type="ECO:0008006" key="4">
    <source>
        <dbReference type="Google" id="ProtNLM"/>
    </source>
</evidence>
<dbReference type="Proteomes" id="UP000248168">
    <property type="component" value="Unassembled WGS sequence"/>
</dbReference>
<gene>
    <name evidence="2" type="ORF">NITLEN_60137</name>
</gene>
<dbReference type="AlphaFoldDB" id="A0A330LB66"/>
<name>A0A330LB66_9BACT</name>
<dbReference type="InParanoid" id="A0A330LB66"/>
<protein>
    <recommendedName>
        <fullName evidence="4">Lipoprotein</fullName>
    </recommendedName>
</protein>
<evidence type="ECO:0000313" key="2">
    <source>
        <dbReference type="EMBL" id="SPP66334.1"/>
    </source>
</evidence>
<feature type="signal peptide" evidence="1">
    <location>
        <begin position="1"/>
        <end position="29"/>
    </location>
</feature>